<reference evidence="4 5" key="1">
    <citation type="submission" date="2016-09" db="EMBL/GenBank/DDBJ databases">
        <title>Pseudoalteromonas amylolytica sp. nov., isolated from the surface seawater.</title>
        <authorList>
            <person name="Wu Y.-H."/>
            <person name="Cheng H."/>
            <person name="Jin X.-B."/>
            <person name="Wang C.-S."/>
            <person name="Xu X.-W."/>
        </authorList>
    </citation>
    <scope>NUCLEOTIDE SEQUENCE [LARGE SCALE GENOMIC DNA]</scope>
    <source>
        <strain evidence="4 5">JW1</strain>
    </source>
</reference>
<dbReference type="InterPro" id="IPR036097">
    <property type="entry name" value="HisK_dim/P_sf"/>
</dbReference>
<dbReference type="Proteomes" id="UP000179786">
    <property type="component" value="Unassembled WGS sequence"/>
</dbReference>
<evidence type="ECO:0000256" key="2">
    <source>
        <dbReference type="ARBA" id="ARBA00012438"/>
    </source>
</evidence>
<evidence type="ECO:0000313" key="4">
    <source>
        <dbReference type="EMBL" id="OHU88694.1"/>
    </source>
</evidence>
<sequence>MQDKAKLDAIVHDARKPLNHISMNAELLKIMVDKSASPEEVKKIADQIILAAKECSATIQQMTQQ</sequence>
<comment type="caution">
    <text evidence="4">The sequence shown here is derived from an EMBL/GenBank/DDBJ whole genome shotgun (WGS) entry which is preliminary data.</text>
</comment>
<dbReference type="STRING" id="1859457.BET10_17855"/>
<evidence type="ECO:0000256" key="1">
    <source>
        <dbReference type="ARBA" id="ARBA00000085"/>
    </source>
</evidence>
<name>A0A1S1MPT2_9GAMM</name>
<proteinExistence type="predicted"/>
<dbReference type="EC" id="2.7.13.3" evidence="2"/>
<dbReference type="CDD" id="cd00082">
    <property type="entry name" value="HisKA"/>
    <property type="match status" value="1"/>
</dbReference>
<dbReference type="Gene3D" id="1.10.287.130">
    <property type="match status" value="1"/>
</dbReference>
<evidence type="ECO:0000259" key="3">
    <source>
        <dbReference type="Pfam" id="PF00512"/>
    </source>
</evidence>
<dbReference type="EMBL" id="MKJU01000030">
    <property type="protein sequence ID" value="OHU88694.1"/>
    <property type="molecule type" value="Genomic_DNA"/>
</dbReference>
<dbReference type="SUPFAM" id="SSF47384">
    <property type="entry name" value="Homodimeric domain of signal transducing histidine kinase"/>
    <property type="match status" value="1"/>
</dbReference>
<feature type="domain" description="Signal transduction histidine kinase dimerisation/phosphoacceptor" evidence="3">
    <location>
        <begin position="9"/>
        <end position="62"/>
    </location>
</feature>
<dbReference type="RefSeq" id="WP_070986606.1">
    <property type="nucleotide sequence ID" value="NZ_MKJU01000030.1"/>
</dbReference>
<dbReference type="AlphaFoldDB" id="A0A1S1MPT2"/>
<keyword evidence="5" id="KW-1185">Reference proteome</keyword>
<dbReference type="OrthoDB" id="5704732at2"/>
<gene>
    <name evidence="4" type="ORF">BET10_17855</name>
</gene>
<dbReference type="InterPro" id="IPR003661">
    <property type="entry name" value="HisK_dim/P_dom"/>
</dbReference>
<protein>
    <recommendedName>
        <fullName evidence="2">histidine kinase</fullName>
        <ecNumber evidence="2">2.7.13.3</ecNumber>
    </recommendedName>
</protein>
<comment type="catalytic activity">
    <reaction evidence="1">
        <text>ATP + protein L-histidine = ADP + protein N-phospho-L-histidine.</text>
        <dbReference type="EC" id="2.7.13.3"/>
    </reaction>
</comment>
<evidence type="ECO:0000313" key="5">
    <source>
        <dbReference type="Proteomes" id="UP000179786"/>
    </source>
</evidence>
<dbReference type="Pfam" id="PF00512">
    <property type="entry name" value="HisKA"/>
    <property type="match status" value="1"/>
</dbReference>
<organism evidence="4 5">
    <name type="scientific">Pseudoalteromonas amylolytica</name>
    <dbReference type="NCBI Taxonomy" id="1859457"/>
    <lineage>
        <taxon>Bacteria</taxon>
        <taxon>Pseudomonadati</taxon>
        <taxon>Pseudomonadota</taxon>
        <taxon>Gammaproteobacteria</taxon>
        <taxon>Alteromonadales</taxon>
        <taxon>Pseudoalteromonadaceae</taxon>
        <taxon>Pseudoalteromonas</taxon>
    </lineage>
</organism>
<dbReference type="GO" id="GO:0000155">
    <property type="term" value="F:phosphorelay sensor kinase activity"/>
    <property type="evidence" value="ECO:0007669"/>
    <property type="project" value="InterPro"/>
</dbReference>
<accession>A0A1S1MPT2</accession>